<dbReference type="AlphaFoldDB" id="A0A8S1S3E0"/>
<dbReference type="OrthoDB" id="290658at2759"/>
<proteinExistence type="predicted"/>
<accession>A0A8S1S3E0</accession>
<evidence type="ECO:0000313" key="1">
    <source>
        <dbReference type="EMBL" id="CAD8134142.1"/>
    </source>
</evidence>
<dbReference type="Proteomes" id="UP000689195">
    <property type="component" value="Unassembled WGS sequence"/>
</dbReference>
<reference evidence="1" key="1">
    <citation type="submission" date="2021-01" db="EMBL/GenBank/DDBJ databases">
        <authorList>
            <consortium name="Genoscope - CEA"/>
            <person name="William W."/>
        </authorList>
    </citation>
    <scope>NUCLEOTIDE SEQUENCE</scope>
</reference>
<protein>
    <submittedName>
        <fullName evidence="1">Uncharacterized protein</fullName>
    </submittedName>
</protein>
<evidence type="ECO:0000313" key="2">
    <source>
        <dbReference type="Proteomes" id="UP000689195"/>
    </source>
</evidence>
<dbReference type="EMBL" id="CAJJDO010000003">
    <property type="protein sequence ID" value="CAD8134142.1"/>
    <property type="molecule type" value="Genomic_DNA"/>
</dbReference>
<sequence length="72" mass="8219">MGCTCSSKKDQSPNKTTQSAQYASAQLFVIAEAKIQKFYRPHQQLQNISNSTILTRRRINTKITDLKCQKTK</sequence>
<keyword evidence="2" id="KW-1185">Reference proteome</keyword>
<gene>
    <name evidence="1" type="ORF">PPENT_87.1.T0030154</name>
</gene>
<name>A0A8S1S3E0_9CILI</name>
<organism evidence="1 2">
    <name type="scientific">Paramecium pentaurelia</name>
    <dbReference type="NCBI Taxonomy" id="43138"/>
    <lineage>
        <taxon>Eukaryota</taxon>
        <taxon>Sar</taxon>
        <taxon>Alveolata</taxon>
        <taxon>Ciliophora</taxon>
        <taxon>Intramacronucleata</taxon>
        <taxon>Oligohymenophorea</taxon>
        <taxon>Peniculida</taxon>
        <taxon>Parameciidae</taxon>
        <taxon>Paramecium</taxon>
    </lineage>
</organism>
<comment type="caution">
    <text evidence="1">The sequence shown here is derived from an EMBL/GenBank/DDBJ whole genome shotgun (WGS) entry which is preliminary data.</text>
</comment>